<dbReference type="Gene3D" id="3.40.50.2000">
    <property type="entry name" value="Glycogen Phosphorylase B"/>
    <property type="match status" value="1"/>
</dbReference>
<sequence length="389" mass="44166">MSLKITVASNKEGWDIVMNEQLIEALARDERVEVSGFVPRYTPEQRDQAQRMNISLYDAEKHRGYDSNELLSFPPDDRKIDILIMHSYGRDVGKQAQNIIKSKRCKWVLVVHIIRKELEKDLEMVASRSGDFQESAHQLQVDLCEKADLVLAVGHKVEKSYKAEMRTPIFTLIPSIPREFLDTQQHDRSSPFKVLLSASRKYFEVKGCAIAAKAFNQLEDPSIHLLLVVKEGDSASAIKEAMVEKGISPEQLEVRRLFQGYQEEEWRRLLGEVDLLIKPSKSEGFGMAGLRAIAANLPVLISGNCGLAMALKELRSGNKHVVDSQDPEVWARRIQEIKEKDEKICRSEAEQLKNEYSAAYNLQDQVNSLIDAFSEMVKSDIQHGVKETL</sequence>
<dbReference type="SUPFAM" id="SSF53756">
    <property type="entry name" value="UDP-Glycosyltransferase/glycogen phosphorylase"/>
    <property type="match status" value="1"/>
</dbReference>
<evidence type="ECO:0000313" key="1">
    <source>
        <dbReference type="EMBL" id="KAK2546662.1"/>
    </source>
</evidence>
<dbReference type="Proteomes" id="UP001249851">
    <property type="component" value="Unassembled WGS sequence"/>
</dbReference>
<dbReference type="AlphaFoldDB" id="A0AAD9UR54"/>
<keyword evidence="2" id="KW-1185">Reference proteome</keyword>
<dbReference type="PANTHER" id="PTHR12526">
    <property type="entry name" value="GLYCOSYLTRANSFERASE"/>
    <property type="match status" value="1"/>
</dbReference>
<protein>
    <submittedName>
        <fullName evidence="1">D-inositol 3-phosphate glycosyltransferase</fullName>
    </submittedName>
</protein>
<dbReference type="Pfam" id="PF20706">
    <property type="entry name" value="GT4-conflict"/>
    <property type="match status" value="1"/>
</dbReference>
<name>A0AAD9UR54_ACRCE</name>
<dbReference type="EMBL" id="JARQWQ010000352">
    <property type="protein sequence ID" value="KAK2546662.1"/>
    <property type="molecule type" value="Genomic_DNA"/>
</dbReference>
<proteinExistence type="predicted"/>
<reference evidence="1" key="2">
    <citation type="journal article" date="2023" name="Science">
        <title>Genomic signatures of disease resistance in endangered staghorn corals.</title>
        <authorList>
            <person name="Vollmer S.V."/>
            <person name="Selwyn J.D."/>
            <person name="Despard B.A."/>
            <person name="Roesel C.L."/>
        </authorList>
    </citation>
    <scope>NUCLEOTIDE SEQUENCE</scope>
    <source>
        <strain evidence="1">K2</strain>
    </source>
</reference>
<evidence type="ECO:0000313" key="2">
    <source>
        <dbReference type="Proteomes" id="UP001249851"/>
    </source>
</evidence>
<organism evidence="1 2">
    <name type="scientific">Acropora cervicornis</name>
    <name type="common">Staghorn coral</name>
    <dbReference type="NCBI Taxonomy" id="6130"/>
    <lineage>
        <taxon>Eukaryota</taxon>
        <taxon>Metazoa</taxon>
        <taxon>Cnidaria</taxon>
        <taxon>Anthozoa</taxon>
        <taxon>Hexacorallia</taxon>
        <taxon>Scleractinia</taxon>
        <taxon>Astrocoeniina</taxon>
        <taxon>Acroporidae</taxon>
        <taxon>Acropora</taxon>
    </lineage>
</organism>
<gene>
    <name evidence="1" type="ORF">P5673_033729</name>
</gene>
<accession>A0AAD9UR54</accession>
<comment type="caution">
    <text evidence="1">The sequence shown here is derived from an EMBL/GenBank/DDBJ whole genome shotgun (WGS) entry which is preliminary data.</text>
</comment>
<reference evidence="1" key="1">
    <citation type="journal article" date="2023" name="G3 (Bethesda)">
        <title>Whole genome assembly and annotation of the endangered Caribbean coral Acropora cervicornis.</title>
        <authorList>
            <person name="Selwyn J.D."/>
            <person name="Vollmer S.V."/>
        </authorList>
    </citation>
    <scope>NUCLEOTIDE SEQUENCE</scope>
    <source>
        <strain evidence="1">K2</strain>
    </source>
</reference>
<dbReference type="PANTHER" id="PTHR12526:SF630">
    <property type="entry name" value="GLYCOSYLTRANSFERASE"/>
    <property type="match status" value="1"/>
</dbReference>